<dbReference type="Proteomes" id="UP000199421">
    <property type="component" value="Unassembled WGS sequence"/>
</dbReference>
<dbReference type="OrthoDB" id="1099963at2"/>
<dbReference type="PANTHER" id="PTHR30273:SF2">
    <property type="entry name" value="PROTEIN FECR"/>
    <property type="match status" value="1"/>
</dbReference>
<feature type="domain" description="FecR protein" evidence="2">
    <location>
        <begin position="185"/>
        <end position="282"/>
    </location>
</feature>
<dbReference type="RefSeq" id="WP_093331116.1">
    <property type="nucleotide sequence ID" value="NZ_FOAF01000011.1"/>
</dbReference>
<keyword evidence="1" id="KW-0812">Transmembrane</keyword>
<sequence>MEQNQRYQKLASKWLSNTISDEEKREFAAWYNSNQDKEIFIYSAFGEDEEKYRKHLLEKILQLTASSEKENLKASTVKRKLGVFVAAAAIICLVVAGILLHRENTKIVKTDKIVSADLSRDTNHYENKAIITLATGKVIMLDSIKVGDVVEEEGVMVSKPTKSTIHYCFNKASSIGKGQLANNKISIPFGKEYKLVFSDGSKVWLNAGSALSFPRQFARKERRVTLNGEAYFMVNHLSPKKAIPFIVETRLQKVYVLGTEFNVNAYEDEGKISTTLINGAVKVKQIHNEAIAILKPNQQAIVSPTSSEIKIKKVDVSEIISWKHGYFNFNDSDIQTVMRQFARWYDVDVIYERRHVADVFVGKIPKSLSLDEALNVLETVGVKFKIEGRKLTII</sequence>
<proteinExistence type="predicted"/>
<gene>
    <name evidence="4" type="ORF">SAMN05661044_05045</name>
</gene>
<keyword evidence="5" id="KW-1185">Reference proteome</keyword>
<dbReference type="FunFam" id="2.60.120.1440:FF:000001">
    <property type="entry name" value="Putative anti-sigma factor"/>
    <property type="match status" value="1"/>
</dbReference>
<evidence type="ECO:0000259" key="2">
    <source>
        <dbReference type="Pfam" id="PF04773"/>
    </source>
</evidence>
<dbReference type="STRING" id="407022.SAMN05661044_05045"/>
<name>A0A1H7XXT4_OLID1</name>
<dbReference type="InterPro" id="IPR032508">
    <property type="entry name" value="FecR_C"/>
</dbReference>
<dbReference type="AlphaFoldDB" id="A0A1H7XXT4"/>
<evidence type="ECO:0000259" key="3">
    <source>
        <dbReference type="Pfam" id="PF16344"/>
    </source>
</evidence>
<evidence type="ECO:0000313" key="4">
    <source>
        <dbReference type="EMBL" id="SEM38475.1"/>
    </source>
</evidence>
<dbReference type="Gene3D" id="3.55.50.30">
    <property type="match status" value="1"/>
</dbReference>
<dbReference type="EMBL" id="FOAF01000011">
    <property type="protein sequence ID" value="SEM38475.1"/>
    <property type="molecule type" value="Genomic_DNA"/>
</dbReference>
<dbReference type="GO" id="GO:0016989">
    <property type="term" value="F:sigma factor antagonist activity"/>
    <property type="evidence" value="ECO:0007669"/>
    <property type="project" value="TreeGrafter"/>
</dbReference>
<evidence type="ECO:0000256" key="1">
    <source>
        <dbReference type="SAM" id="Phobius"/>
    </source>
</evidence>
<dbReference type="Pfam" id="PF16344">
    <property type="entry name" value="FecR_C"/>
    <property type="match status" value="1"/>
</dbReference>
<feature type="transmembrane region" description="Helical" evidence="1">
    <location>
        <begin position="81"/>
        <end position="100"/>
    </location>
</feature>
<reference evidence="5" key="1">
    <citation type="submission" date="2016-10" db="EMBL/GenBank/DDBJ databases">
        <authorList>
            <person name="Varghese N."/>
            <person name="Submissions S."/>
        </authorList>
    </citation>
    <scope>NUCLEOTIDE SEQUENCE [LARGE SCALE GENOMIC DNA]</scope>
    <source>
        <strain evidence="5">DSM 18733</strain>
    </source>
</reference>
<feature type="domain" description="Protein FecR C-terminal" evidence="3">
    <location>
        <begin position="326"/>
        <end position="393"/>
    </location>
</feature>
<evidence type="ECO:0000313" key="5">
    <source>
        <dbReference type="Proteomes" id="UP000199421"/>
    </source>
</evidence>
<dbReference type="Pfam" id="PF04773">
    <property type="entry name" value="FecR"/>
    <property type="match status" value="1"/>
</dbReference>
<organism evidence="4 5">
    <name type="scientific">Olivibacter domesticus</name>
    <name type="common">Pseudosphingobacterium domesticum</name>
    <dbReference type="NCBI Taxonomy" id="407022"/>
    <lineage>
        <taxon>Bacteria</taxon>
        <taxon>Pseudomonadati</taxon>
        <taxon>Bacteroidota</taxon>
        <taxon>Sphingobacteriia</taxon>
        <taxon>Sphingobacteriales</taxon>
        <taxon>Sphingobacteriaceae</taxon>
        <taxon>Olivibacter</taxon>
    </lineage>
</organism>
<dbReference type="InterPro" id="IPR006860">
    <property type="entry name" value="FecR"/>
</dbReference>
<keyword evidence="1" id="KW-1133">Transmembrane helix</keyword>
<protein>
    <submittedName>
        <fullName evidence="4">FecR family protein</fullName>
    </submittedName>
</protein>
<accession>A0A1H7XXT4</accession>
<dbReference type="Gene3D" id="2.60.120.1440">
    <property type="match status" value="1"/>
</dbReference>
<keyword evidence="1" id="KW-0472">Membrane</keyword>
<dbReference type="PANTHER" id="PTHR30273">
    <property type="entry name" value="PERIPLASMIC SIGNAL SENSOR AND SIGMA FACTOR ACTIVATOR FECR-RELATED"/>
    <property type="match status" value="1"/>
</dbReference>
<dbReference type="InterPro" id="IPR012373">
    <property type="entry name" value="Ferrdict_sens_TM"/>
</dbReference>